<organism evidence="2 3">
    <name type="scientific">Mycena rosella</name>
    <name type="common">Pink bonnet</name>
    <name type="synonym">Agaricus rosellus</name>
    <dbReference type="NCBI Taxonomy" id="1033263"/>
    <lineage>
        <taxon>Eukaryota</taxon>
        <taxon>Fungi</taxon>
        <taxon>Dikarya</taxon>
        <taxon>Basidiomycota</taxon>
        <taxon>Agaricomycotina</taxon>
        <taxon>Agaricomycetes</taxon>
        <taxon>Agaricomycetidae</taxon>
        <taxon>Agaricales</taxon>
        <taxon>Marasmiineae</taxon>
        <taxon>Mycenaceae</taxon>
        <taxon>Mycena</taxon>
    </lineage>
</organism>
<reference evidence="2" key="1">
    <citation type="submission" date="2023-03" db="EMBL/GenBank/DDBJ databases">
        <title>Massive genome expansion in bonnet fungi (Mycena s.s.) driven by repeated elements and novel gene families across ecological guilds.</title>
        <authorList>
            <consortium name="Lawrence Berkeley National Laboratory"/>
            <person name="Harder C.B."/>
            <person name="Miyauchi S."/>
            <person name="Viragh M."/>
            <person name="Kuo A."/>
            <person name="Thoen E."/>
            <person name="Andreopoulos B."/>
            <person name="Lu D."/>
            <person name="Skrede I."/>
            <person name="Drula E."/>
            <person name="Henrissat B."/>
            <person name="Morin E."/>
            <person name="Kohler A."/>
            <person name="Barry K."/>
            <person name="LaButti K."/>
            <person name="Morin E."/>
            <person name="Salamov A."/>
            <person name="Lipzen A."/>
            <person name="Mereny Z."/>
            <person name="Hegedus B."/>
            <person name="Baldrian P."/>
            <person name="Stursova M."/>
            <person name="Weitz H."/>
            <person name="Taylor A."/>
            <person name="Grigoriev I.V."/>
            <person name="Nagy L.G."/>
            <person name="Martin F."/>
            <person name="Kauserud H."/>
        </authorList>
    </citation>
    <scope>NUCLEOTIDE SEQUENCE</scope>
    <source>
        <strain evidence="2">CBHHK067</strain>
    </source>
</reference>
<sequence length="470" mass="52414">MQSTQRTAGSARGTSPKIAQNAAAKSPPPRATRGNADPQNAPHANKTRAELLEGCDLDWSNMTREDAQKHLYAKGFVTEELALAMYTIAADVQPKSVVTANACRAVAVLLERRRMEGVIDGMAADMLALRRLVESGARGTAPSAEASALAEEMRSAATVLTKTVEEQCGTLETLTERLGESITGLTERVQNAAEEEGVNQERADWGMQQKKIMEMMPQAIPGGRMDPGRAARMLEELPQEESNMVILNDEEDRRSMARIERRRAEREKAAAARATSKTVPLAPSPRPSPIPAQRELPPLDEALMEELSVLERPERYETVEEVEAAIQRVEDAIQRVIAAQVKMSKLSPYWRQWYTLLLDELRKESARLNRESYRRRHVPDYPVHEEARIGVKVFCAAVQDAKDTHWVEWLRDLSDNRVWDVGKMASAEPGDGAAARLPILEQRHPVSGVVRKYRGRLRAKPQSFSSMTTH</sequence>
<accession>A0AAD7CXH8</accession>
<evidence type="ECO:0000313" key="3">
    <source>
        <dbReference type="Proteomes" id="UP001221757"/>
    </source>
</evidence>
<protein>
    <submittedName>
        <fullName evidence="2">Uncharacterized protein</fullName>
    </submittedName>
</protein>
<proteinExistence type="predicted"/>
<name>A0AAD7CXH8_MYCRO</name>
<evidence type="ECO:0000256" key="1">
    <source>
        <dbReference type="SAM" id="MobiDB-lite"/>
    </source>
</evidence>
<comment type="caution">
    <text evidence="2">The sequence shown here is derived from an EMBL/GenBank/DDBJ whole genome shotgun (WGS) entry which is preliminary data.</text>
</comment>
<dbReference type="EMBL" id="JARKIE010000197">
    <property type="protein sequence ID" value="KAJ7668117.1"/>
    <property type="molecule type" value="Genomic_DNA"/>
</dbReference>
<gene>
    <name evidence="2" type="ORF">B0H17DRAFT_1142582</name>
</gene>
<dbReference type="Proteomes" id="UP001221757">
    <property type="component" value="Unassembled WGS sequence"/>
</dbReference>
<feature type="region of interest" description="Disordered" evidence="1">
    <location>
        <begin position="262"/>
        <end position="293"/>
    </location>
</feature>
<evidence type="ECO:0000313" key="2">
    <source>
        <dbReference type="EMBL" id="KAJ7668117.1"/>
    </source>
</evidence>
<keyword evidence="3" id="KW-1185">Reference proteome</keyword>
<feature type="region of interest" description="Disordered" evidence="1">
    <location>
        <begin position="1"/>
        <end position="44"/>
    </location>
</feature>
<dbReference type="AlphaFoldDB" id="A0AAD7CXH8"/>